<sequence length="100" mass="11284">MNYLAFIRRCSLRTLACFWGAFSTTATPLLMVKIFLPHLRHMQASASSHAMSEFSPTSQPGKITNPSSRSSVRRNTSSLFAPFNPNLRVWGLATNYRDEM</sequence>
<protein>
    <submittedName>
        <fullName evidence="3">Uncharacterized protein</fullName>
    </submittedName>
</protein>
<keyword evidence="2" id="KW-0472">Membrane</keyword>
<organism evidence="3 4">
    <name type="scientific">Armillaria gallica</name>
    <name type="common">Bulbous honey fungus</name>
    <name type="synonym">Armillaria bulbosa</name>
    <dbReference type="NCBI Taxonomy" id="47427"/>
    <lineage>
        <taxon>Eukaryota</taxon>
        <taxon>Fungi</taxon>
        <taxon>Dikarya</taxon>
        <taxon>Basidiomycota</taxon>
        <taxon>Agaricomycotina</taxon>
        <taxon>Agaricomycetes</taxon>
        <taxon>Agaricomycetidae</taxon>
        <taxon>Agaricales</taxon>
        <taxon>Marasmiineae</taxon>
        <taxon>Physalacriaceae</taxon>
        <taxon>Armillaria</taxon>
    </lineage>
</organism>
<feature type="region of interest" description="Disordered" evidence="1">
    <location>
        <begin position="50"/>
        <end position="74"/>
    </location>
</feature>
<keyword evidence="2" id="KW-0812">Transmembrane</keyword>
<feature type="compositionally biased region" description="Polar residues" evidence="1">
    <location>
        <begin position="54"/>
        <end position="66"/>
    </location>
</feature>
<keyword evidence="2" id="KW-1133">Transmembrane helix</keyword>
<keyword evidence="4" id="KW-1185">Reference proteome</keyword>
<evidence type="ECO:0000256" key="2">
    <source>
        <dbReference type="SAM" id="Phobius"/>
    </source>
</evidence>
<evidence type="ECO:0000256" key="1">
    <source>
        <dbReference type="SAM" id="MobiDB-lite"/>
    </source>
</evidence>
<dbReference type="InParanoid" id="A0A2H3DEN7"/>
<accession>A0A2H3DEN7</accession>
<name>A0A2H3DEN7_ARMGA</name>
<feature type="transmembrane region" description="Helical" evidence="2">
    <location>
        <begin position="12"/>
        <end position="36"/>
    </location>
</feature>
<evidence type="ECO:0000313" key="4">
    <source>
        <dbReference type="Proteomes" id="UP000217790"/>
    </source>
</evidence>
<proteinExistence type="predicted"/>
<dbReference type="Proteomes" id="UP000217790">
    <property type="component" value="Unassembled WGS sequence"/>
</dbReference>
<dbReference type="EMBL" id="KZ293682">
    <property type="protein sequence ID" value="PBK86723.1"/>
    <property type="molecule type" value="Genomic_DNA"/>
</dbReference>
<evidence type="ECO:0000313" key="3">
    <source>
        <dbReference type="EMBL" id="PBK86723.1"/>
    </source>
</evidence>
<reference evidence="4" key="1">
    <citation type="journal article" date="2017" name="Nat. Ecol. Evol.">
        <title>Genome expansion and lineage-specific genetic innovations in the forest pathogenic fungi Armillaria.</title>
        <authorList>
            <person name="Sipos G."/>
            <person name="Prasanna A.N."/>
            <person name="Walter M.C."/>
            <person name="O'Connor E."/>
            <person name="Balint B."/>
            <person name="Krizsan K."/>
            <person name="Kiss B."/>
            <person name="Hess J."/>
            <person name="Varga T."/>
            <person name="Slot J."/>
            <person name="Riley R."/>
            <person name="Boka B."/>
            <person name="Rigling D."/>
            <person name="Barry K."/>
            <person name="Lee J."/>
            <person name="Mihaltcheva S."/>
            <person name="LaButti K."/>
            <person name="Lipzen A."/>
            <person name="Waldron R."/>
            <person name="Moloney N.M."/>
            <person name="Sperisen C."/>
            <person name="Kredics L."/>
            <person name="Vagvoelgyi C."/>
            <person name="Patrignani A."/>
            <person name="Fitzpatrick D."/>
            <person name="Nagy I."/>
            <person name="Doyle S."/>
            <person name="Anderson J.B."/>
            <person name="Grigoriev I.V."/>
            <person name="Gueldener U."/>
            <person name="Muensterkoetter M."/>
            <person name="Nagy L.G."/>
        </authorList>
    </citation>
    <scope>NUCLEOTIDE SEQUENCE [LARGE SCALE GENOMIC DNA]</scope>
    <source>
        <strain evidence="4">Ar21-2</strain>
    </source>
</reference>
<dbReference type="AlphaFoldDB" id="A0A2H3DEN7"/>
<gene>
    <name evidence="3" type="ORF">ARMGADRAFT_478946</name>
</gene>